<dbReference type="OrthoDB" id="368476at2"/>
<keyword evidence="1 2" id="KW-0732">Signal</keyword>
<dbReference type="RefSeq" id="WP_082850517.1">
    <property type="nucleotide sequence ID" value="NZ_FCOC02000010.1"/>
</dbReference>
<reference evidence="4 5" key="1">
    <citation type="submission" date="2016-01" db="EMBL/GenBank/DDBJ databases">
        <authorList>
            <person name="Oliw E.H."/>
        </authorList>
    </citation>
    <scope>NUCLEOTIDE SEQUENCE [LARGE SCALE GENOMIC DNA]</scope>
    <source>
        <strain evidence="4">LMG 22029</strain>
    </source>
</reference>
<evidence type="ECO:0000256" key="1">
    <source>
        <dbReference type="ARBA" id="ARBA00022729"/>
    </source>
</evidence>
<dbReference type="PANTHER" id="PTHR35936:SF13">
    <property type="entry name" value="HISTIDINE-BINDING PERIPLASMIC PROTEIN"/>
    <property type="match status" value="1"/>
</dbReference>
<dbReference type="Pfam" id="PF00497">
    <property type="entry name" value="SBP_bac_3"/>
    <property type="match status" value="1"/>
</dbReference>
<dbReference type="SMART" id="SM00062">
    <property type="entry name" value="PBPb"/>
    <property type="match status" value="1"/>
</dbReference>
<dbReference type="SUPFAM" id="SSF53850">
    <property type="entry name" value="Periplasmic binding protein-like II"/>
    <property type="match status" value="1"/>
</dbReference>
<feature type="signal peptide" evidence="2">
    <location>
        <begin position="1"/>
        <end position="27"/>
    </location>
</feature>
<feature type="domain" description="Solute-binding protein family 3/N-terminal" evidence="3">
    <location>
        <begin position="32"/>
        <end position="258"/>
    </location>
</feature>
<accession>A0A158GUF3</accession>
<proteinExistence type="predicted"/>
<evidence type="ECO:0000313" key="5">
    <source>
        <dbReference type="Proteomes" id="UP000054893"/>
    </source>
</evidence>
<feature type="chain" id="PRO_5007810445" evidence="2">
    <location>
        <begin position="28"/>
        <end position="262"/>
    </location>
</feature>
<gene>
    <name evidence="4" type="ORF">AWB64_03442</name>
</gene>
<evidence type="ECO:0000259" key="3">
    <source>
        <dbReference type="SMART" id="SM00062"/>
    </source>
</evidence>
<dbReference type="EMBL" id="FCOC02000010">
    <property type="protein sequence ID" value="SAL35090.1"/>
    <property type="molecule type" value="Genomic_DNA"/>
</dbReference>
<evidence type="ECO:0000313" key="4">
    <source>
        <dbReference type="EMBL" id="SAL35090.1"/>
    </source>
</evidence>
<organism evidence="4 5">
    <name type="scientific">Caballeronia sordidicola</name>
    <name type="common">Burkholderia sordidicola</name>
    <dbReference type="NCBI Taxonomy" id="196367"/>
    <lineage>
        <taxon>Bacteria</taxon>
        <taxon>Pseudomonadati</taxon>
        <taxon>Pseudomonadota</taxon>
        <taxon>Betaproteobacteria</taxon>
        <taxon>Burkholderiales</taxon>
        <taxon>Burkholderiaceae</taxon>
        <taxon>Caballeronia</taxon>
    </lineage>
</organism>
<name>A0A158GUF3_CABSO</name>
<dbReference type="Gene3D" id="3.40.190.10">
    <property type="entry name" value="Periplasmic binding protein-like II"/>
    <property type="match status" value="2"/>
</dbReference>
<dbReference type="InterPro" id="IPR001638">
    <property type="entry name" value="Solute-binding_3/MltF_N"/>
</dbReference>
<sequence>MKTFFPKRAAAAIAMTAAMAFAMPASAKDANVLRLGIDPTYPPMDVKTPDGHVAGFDVDLADEICRRIAMHCEWVEMEFSGMIPALQARKIDAIISSMAITEKRMQQIAFSTKLFQFKSRLIAKAGAPMTVSADGLRGKRIGVQSGTQFETYAQKNWQPAGAEVVAYQSQEGVFNDLTSGRLDAALLGSVEAEHGFLKTSRGQGFGFVGGPLEMGDHGTGIGMRKDDTALKAKIDQAITSMRADGTYQKISRKYFDFDVYGN</sequence>
<dbReference type="Proteomes" id="UP000054893">
    <property type="component" value="Unassembled WGS sequence"/>
</dbReference>
<dbReference type="PANTHER" id="PTHR35936">
    <property type="entry name" value="MEMBRANE-BOUND LYTIC MUREIN TRANSGLYCOSYLASE F"/>
    <property type="match status" value="1"/>
</dbReference>
<evidence type="ECO:0000256" key="2">
    <source>
        <dbReference type="SAM" id="SignalP"/>
    </source>
</evidence>
<dbReference type="AlphaFoldDB" id="A0A158GUF3"/>
<protein>
    <submittedName>
        <fullName evidence="4">ABC transporter substrate-binding protein</fullName>
    </submittedName>
</protein>